<dbReference type="GO" id="GO:0003677">
    <property type="term" value="F:DNA binding"/>
    <property type="evidence" value="ECO:0007669"/>
    <property type="project" value="UniProtKB-KW"/>
</dbReference>
<evidence type="ECO:0000259" key="6">
    <source>
        <dbReference type="PROSITE" id="PS50048"/>
    </source>
</evidence>
<reference evidence="7 8" key="1">
    <citation type="submission" date="2018-02" db="EMBL/GenBank/DDBJ databases">
        <title>The genomes of Aspergillus section Nigri reveals drivers in fungal speciation.</title>
        <authorList>
            <consortium name="DOE Joint Genome Institute"/>
            <person name="Vesth T.C."/>
            <person name="Nybo J."/>
            <person name="Theobald S."/>
            <person name="Brandl J."/>
            <person name="Frisvad J.C."/>
            <person name="Nielsen K.F."/>
            <person name="Lyhne E.K."/>
            <person name="Kogle M.E."/>
            <person name="Kuo A."/>
            <person name="Riley R."/>
            <person name="Clum A."/>
            <person name="Nolan M."/>
            <person name="Lipzen A."/>
            <person name="Salamov A."/>
            <person name="Henrissat B."/>
            <person name="Wiebenga A."/>
            <person name="De vries R.P."/>
            <person name="Grigoriev I.V."/>
            <person name="Mortensen U.H."/>
            <person name="Andersen M.R."/>
            <person name="Baker S.E."/>
        </authorList>
    </citation>
    <scope>NUCLEOTIDE SEQUENCE [LARGE SCALE GENOMIC DNA]</scope>
    <source>
        <strain evidence="7 8">CBS 707.79</strain>
    </source>
</reference>
<dbReference type="AlphaFoldDB" id="A0A319D0T0"/>
<evidence type="ECO:0000313" key="8">
    <source>
        <dbReference type="Proteomes" id="UP000247810"/>
    </source>
</evidence>
<protein>
    <recommendedName>
        <fullName evidence="6">Zn(2)-C6 fungal-type domain-containing protein</fullName>
    </recommendedName>
</protein>
<sequence length="521" mass="56982">MVYCGKPSKACEPCRIRRVKCDQRRPGCSQCHNTGRVCSGYRAEVEVNFRHQTDAVVQKYGSGSSQSPGSQGSPSQGGPGQGSPGNQGRPPLMPAPAAFLPESTSRAIAVRRYLAQTTEAIHGDYVLPLYERSQCAPVLTTALEAVSLACLANEQARPDLLTPARERYGLALQHVRRGLHSSLHVKGHNNQLSAILSAVMLLAQFAAVAAPAQESPREWSRHVNGAFSLLATRVLQRSCALTVPGRHLFLHLVSCLMVDCLQRRTVFSPQMRALMQARRAEMSEFQLRFWGLVDRMCMLYALQPRASSRGLSPAWIEAAWLTLDHEAAVLMRNMPLSQAYTPEPAAEGPPTTTGPEPPCHVYGSYRIAQQWNTLRMARLVINERLIEHAQSLSGATTEDGQPSTDEPSSSSATIHRAREVLATVIREICACVPASMRTSGSPPPADQLGWAYSLVWPLSMVGVSPHCPAELQPFIARQMAILQAMIGLPIMPAQAPHEWSVVFVLHSLLAFCRVIMTNSAY</sequence>
<dbReference type="InterPro" id="IPR053175">
    <property type="entry name" value="DHMBA_Reg_Transcription_Factor"/>
</dbReference>
<proteinExistence type="predicted"/>
<gene>
    <name evidence="7" type="ORF">BO71DRAFT_436006</name>
</gene>
<feature type="region of interest" description="Disordered" evidence="5">
    <location>
        <begin position="59"/>
        <end position="98"/>
    </location>
</feature>
<keyword evidence="8" id="KW-1185">Reference proteome</keyword>
<feature type="domain" description="Zn(2)-C6 fungal-type" evidence="6">
    <location>
        <begin position="10"/>
        <end position="39"/>
    </location>
</feature>
<dbReference type="CDD" id="cd00067">
    <property type="entry name" value="GAL4"/>
    <property type="match status" value="1"/>
</dbReference>
<dbReference type="PANTHER" id="PTHR38791:SF5">
    <property type="entry name" value="TRANSCRIPTION FACTOR DBAG-RELATED"/>
    <property type="match status" value="1"/>
</dbReference>
<dbReference type="Proteomes" id="UP000247810">
    <property type="component" value="Unassembled WGS sequence"/>
</dbReference>
<dbReference type="GO" id="GO:0000981">
    <property type="term" value="F:DNA-binding transcription factor activity, RNA polymerase II-specific"/>
    <property type="evidence" value="ECO:0007669"/>
    <property type="project" value="InterPro"/>
</dbReference>
<feature type="compositionally biased region" description="Gly residues" evidence="5">
    <location>
        <begin position="75"/>
        <end position="85"/>
    </location>
</feature>
<keyword evidence="1" id="KW-0805">Transcription regulation</keyword>
<dbReference type="EMBL" id="KZ826118">
    <property type="protein sequence ID" value="PYH88177.1"/>
    <property type="molecule type" value="Genomic_DNA"/>
</dbReference>
<dbReference type="STRING" id="1448320.A0A319D0T0"/>
<dbReference type="PROSITE" id="PS00463">
    <property type="entry name" value="ZN2_CY6_FUNGAL_1"/>
    <property type="match status" value="1"/>
</dbReference>
<dbReference type="SMART" id="SM00066">
    <property type="entry name" value="GAL4"/>
    <property type="match status" value="1"/>
</dbReference>
<accession>A0A319D0T0</accession>
<dbReference type="GO" id="GO:0009893">
    <property type="term" value="P:positive regulation of metabolic process"/>
    <property type="evidence" value="ECO:0007669"/>
    <property type="project" value="UniProtKB-ARBA"/>
</dbReference>
<dbReference type="OrthoDB" id="5429770at2759"/>
<dbReference type="PANTHER" id="PTHR38791">
    <property type="entry name" value="ZN(II)2CYS6 TRANSCRIPTION FACTOR (EUROFUNG)-RELATED-RELATED"/>
    <property type="match status" value="1"/>
</dbReference>
<name>A0A319D0T0_9EURO</name>
<dbReference type="Gene3D" id="4.10.240.10">
    <property type="entry name" value="Zn(2)-C6 fungal-type DNA-binding domain"/>
    <property type="match status" value="1"/>
</dbReference>
<dbReference type="InterPro" id="IPR036864">
    <property type="entry name" value="Zn2-C6_fun-type_DNA-bd_sf"/>
</dbReference>
<feature type="compositionally biased region" description="Low complexity" evidence="5">
    <location>
        <begin position="61"/>
        <end position="74"/>
    </location>
</feature>
<evidence type="ECO:0000256" key="4">
    <source>
        <dbReference type="ARBA" id="ARBA00023242"/>
    </source>
</evidence>
<organism evidence="7 8">
    <name type="scientific">Aspergillus ellipticus CBS 707.79</name>
    <dbReference type="NCBI Taxonomy" id="1448320"/>
    <lineage>
        <taxon>Eukaryota</taxon>
        <taxon>Fungi</taxon>
        <taxon>Dikarya</taxon>
        <taxon>Ascomycota</taxon>
        <taxon>Pezizomycotina</taxon>
        <taxon>Eurotiomycetes</taxon>
        <taxon>Eurotiomycetidae</taxon>
        <taxon>Eurotiales</taxon>
        <taxon>Aspergillaceae</taxon>
        <taxon>Aspergillus</taxon>
        <taxon>Aspergillus subgen. Circumdati</taxon>
    </lineage>
</organism>
<dbReference type="GO" id="GO:0008270">
    <property type="term" value="F:zinc ion binding"/>
    <property type="evidence" value="ECO:0007669"/>
    <property type="project" value="InterPro"/>
</dbReference>
<evidence type="ECO:0000256" key="5">
    <source>
        <dbReference type="SAM" id="MobiDB-lite"/>
    </source>
</evidence>
<keyword evidence="4" id="KW-0539">Nucleus</keyword>
<dbReference type="VEuPathDB" id="FungiDB:BO71DRAFT_436006"/>
<dbReference type="Pfam" id="PF00172">
    <property type="entry name" value="Zn_clus"/>
    <property type="match status" value="1"/>
</dbReference>
<evidence type="ECO:0000313" key="7">
    <source>
        <dbReference type="EMBL" id="PYH88177.1"/>
    </source>
</evidence>
<keyword evidence="3" id="KW-0804">Transcription</keyword>
<evidence type="ECO:0000256" key="3">
    <source>
        <dbReference type="ARBA" id="ARBA00023163"/>
    </source>
</evidence>
<dbReference type="PROSITE" id="PS50048">
    <property type="entry name" value="ZN2_CY6_FUNGAL_2"/>
    <property type="match status" value="1"/>
</dbReference>
<keyword evidence="2" id="KW-0238">DNA-binding</keyword>
<dbReference type="InterPro" id="IPR001138">
    <property type="entry name" value="Zn2Cys6_DnaBD"/>
</dbReference>
<evidence type="ECO:0000256" key="2">
    <source>
        <dbReference type="ARBA" id="ARBA00023125"/>
    </source>
</evidence>
<dbReference type="SUPFAM" id="SSF57701">
    <property type="entry name" value="Zn2/Cys6 DNA-binding domain"/>
    <property type="match status" value="1"/>
</dbReference>
<feature type="region of interest" description="Disordered" evidence="5">
    <location>
        <begin position="392"/>
        <end position="413"/>
    </location>
</feature>
<evidence type="ECO:0000256" key="1">
    <source>
        <dbReference type="ARBA" id="ARBA00023015"/>
    </source>
</evidence>